<dbReference type="GO" id="GO:0005886">
    <property type="term" value="C:plasma membrane"/>
    <property type="evidence" value="ECO:0007669"/>
    <property type="project" value="UniProtKB-SubCell"/>
</dbReference>
<evidence type="ECO:0000259" key="10">
    <source>
        <dbReference type="PROSITE" id="PS50268"/>
    </source>
</evidence>
<dbReference type="Gene3D" id="2.60.40.60">
    <property type="entry name" value="Cadherins"/>
    <property type="match status" value="8"/>
</dbReference>
<gene>
    <name evidence="11" type="ORF">APICC_04654</name>
</gene>
<organism evidence="11 12">
    <name type="scientific">Apis cerana cerana</name>
    <name type="common">Oriental honeybee</name>
    <dbReference type="NCBI Taxonomy" id="94128"/>
    <lineage>
        <taxon>Eukaryota</taxon>
        <taxon>Metazoa</taxon>
        <taxon>Ecdysozoa</taxon>
        <taxon>Arthropoda</taxon>
        <taxon>Hexapoda</taxon>
        <taxon>Insecta</taxon>
        <taxon>Pterygota</taxon>
        <taxon>Neoptera</taxon>
        <taxon>Endopterygota</taxon>
        <taxon>Hymenoptera</taxon>
        <taxon>Apocrita</taxon>
        <taxon>Aculeata</taxon>
        <taxon>Apoidea</taxon>
        <taxon>Anthophila</taxon>
        <taxon>Apidae</taxon>
        <taxon>Apis</taxon>
    </lineage>
</organism>
<dbReference type="PROSITE" id="PS00232">
    <property type="entry name" value="CADHERIN_1"/>
    <property type="match status" value="2"/>
</dbReference>
<feature type="domain" description="Cadherin" evidence="10">
    <location>
        <begin position="416"/>
        <end position="492"/>
    </location>
</feature>
<feature type="domain" description="Cadherin" evidence="10">
    <location>
        <begin position="747"/>
        <end position="853"/>
    </location>
</feature>
<dbReference type="SMART" id="SM00112">
    <property type="entry name" value="CA"/>
    <property type="match status" value="8"/>
</dbReference>
<accession>A0A2A3E479</accession>
<dbReference type="InterPro" id="IPR018499">
    <property type="entry name" value="Tetraspanin/Peripherin"/>
</dbReference>
<evidence type="ECO:0000256" key="7">
    <source>
        <dbReference type="ARBA" id="ARBA00023136"/>
    </source>
</evidence>
<dbReference type="CDD" id="cd11304">
    <property type="entry name" value="Cadherin_repeat"/>
    <property type="match status" value="8"/>
</dbReference>
<dbReference type="PANTHER" id="PTHR24026">
    <property type="entry name" value="FAT ATYPICAL CADHERIN-RELATED"/>
    <property type="match status" value="1"/>
</dbReference>
<feature type="transmembrane region" description="Helical" evidence="9">
    <location>
        <begin position="1211"/>
        <end position="1238"/>
    </location>
</feature>
<dbReference type="EMBL" id="KZ288383">
    <property type="protein sequence ID" value="PBC26500.1"/>
    <property type="molecule type" value="Genomic_DNA"/>
</dbReference>
<feature type="domain" description="Cadherin" evidence="10">
    <location>
        <begin position="121"/>
        <end position="233"/>
    </location>
</feature>
<feature type="transmembrane region" description="Helical" evidence="9">
    <location>
        <begin position="1447"/>
        <end position="1471"/>
    </location>
</feature>
<dbReference type="PROSITE" id="PS50268">
    <property type="entry name" value="CADHERIN_2"/>
    <property type="match status" value="8"/>
</dbReference>
<dbReference type="SUPFAM" id="SSF49313">
    <property type="entry name" value="Cadherin-like"/>
    <property type="match status" value="8"/>
</dbReference>
<dbReference type="PANTHER" id="PTHR24026:SF126">
    <property type="entry name" value="PROTOCADHERIN FAT 4"/>
    <property type="match status" value="1"/>
</dbReference>
<evidence type="ECO:0000256" key="4">
    <source>
        <dbReference type="ARBA" id="ARBA00022737"/>
    </source>
</evidence>
<feature type="domain" description="Cadherin" evidence="10">
    <location>
        <begin position="493"/>
        <end position="622"/>
    </location>
</feature>
<keyword evidence="3 9" id="KW-0812">Transmembrane</keyword>
<dbReference type="PRINTS" id="PR00205">
    <property type="entry name" value="CADHERIN"/>
</dbReference>
<protein>
    <submittedName>
        <fullName evidence="11">Protocadherin-15</fullName>
    </submittedName>
</protein>
<keyword evidence="5 8" id="KW-0106">Calcium</keyword>
<dbReference type="InterPro" id="IPR015919">
    <property type="entry name" value="Cadherin-like_sf"/>
</dbReference>
<evidence type="ECO:0000313" key="12">
    <source>
        <dbReference type="Proteomes" id="UP000242457"/>
    </source>
</evidence>
<keyword evidence="6 9" id="KW-1133">Transmembrane helix</keyword>
<feature type="transmembrane region" description="Helical" evidence="9">
    <location>
        <begin position="1483"/>
        <end position="1507"/>
    </location>
</feature>
<dbReference type="FunFam" id="2.60.40.60:FF:000403">
    <property type="entry name" value="Protocadherin 15"/>
    <property type="match status" value="1"/>
</dbReference>
<dbReference type="OrthoDB" id="10029135at2759"/>
<comment type="subcellular location">
    <subcellularLocation>
        <location evidence="1">Membrane</location>
        <topology evidence="1">Multi-pass membrane protein</topology>
    </subcellularLocation>
</comment>
<dbReference type="STRING" id="94128.A0A2A3E479"/>
<evidence type="ECO:0000256" key="9">
    <source>
        <dbReference type="SAM" id="Phobius"/>
    </source>
</evidence>
<dbReference type="InterPro" id="IPR002126">
    <property type="entry name" value="Cadherin-like_dom"/>
</dbReference>
<dbReference type="FunFam" id="2.60.40.60:FF:000315">
    <property type="entry name" value="CaDHerin family"/>
    <property type="match status" value="1"/>
</dbReference>
<keyword evidence="12" id="KW-1185">Reference proteome</keyword>
<keyword evidence="4" id="KW-0677">Repeat</keyword>
<dbReference type="InterPro" id="IPR018503">
    <property type="entry name" value="Tetraspanin_CS"/>
</dbReference>
<sequence length="1641" mass="182835">MLLEIILGIFNLPTFFETPYYTAESNRLQDRARNVSERFTSTTTLTVNIRDDDDQDPSFIYQGCMLLDGACINPEYSASKLIHSFIWRKKKAVEVSEAKRSATAKLTITVKPVDSNPPIITASSIEGFVDENAPIGTKVIDKDGDPIVLTVSDADLGPDDPKPAYSFELTTNFFAIDPSGMLVVNEENLDRDPPSPGRFRFQVVAREKTGVAASAPLSFVVILNDVNDNAPMLPMIPPITVQAGETKKVVTKVEATDNDEGENAEITYSIYHVSNNGLHKFKIEPRTGVIESVRKLNAGEQFSITVQATDKGGKYSQTIVEVNVIPGPNTRSPVFQQPVYEVQVSEGASINSTVATITVSVIPRFYPPRSSTLQDKPDNFPTENDSLIQLRRVSQFLYLCKIVKCLQGVCVKGKKAVDPENDPVSYSIVSGNDLRQFAIGDKSGVITVIRKLDREDLTRYQLLIKAEDSGGLFSTATVNIKVTDINDKNPEFVGLPYEFSVKEGEARKLIGRVHAEDADEGINAEITYFAPDDIPFTVDPETGDVLTKIVLDYEQNDIDEGGLNSFFVSRREYFKSEIARRDCVPQEYKFVVTARDGAPDYRLATATVTVKVIDVEDEVPVFHQSSYEARVKENIPDYTVLQVTVGTSTHFPLNNEKKLDLTKRKLTADDPDTKKQITYMIKQGDTELFAIDQRTGVIKTTRGLDYERENQHILIIGTVENTSDLPGSTTRVVVNVQDVNDIPPVFTSVPRPITLDDDIPIGTTVINLIATDSDGTAPGNQVRYEIVGRGIANKYFMIDPDTGVLRVRDDLRKETDTEYQVDVRAYDMGEPQLSSVTTVPVYVRHVATVPPEIGLGFAENSYNVEVPEDAGDNTLIKIITIINSHAHDTTPLKCEIYSGNEDDLFEAGVTEERNCALKLKKGALDYETTESYQVKIKLESLSGLLNSGRNTTMVKIQVLDVNDNKPEFIFPENDPKLSRGRYFAAIPRSAQFGSTVIQVKAHDKDNGKYGKLEYRILGGRGSDYFAMDTSSGIIRTTATFDHVDPAELPFKFDVRVRDNPNSTDNFNSIVAPVIVNLIGEENLMILVVQDASPDSLQKEASKIAGIIEEKSELLVGIDRIAVRKNLTKNGTIEMYPQDSDVWFYAIDPDTEAILDRNSSRIQRSIFDKTAMSNITFDVSTLVRANAIDIHAPVMPPEPIRTQTAIAFSGEVFPYALIIIACVILILGVAGIVYICVSWSRYKAYKERMQRMYVVPRYDPVYVEPNLKEYETQVLQMSVPVDDNDSYNDLQLDFSNKNHAFSLDNVSYITKDHGESTDSTNGRHIVVTCMLLQKKFLFFHSNNRDRQLIAVKNDIYPAWIRYDIFLTNVPKCLQSAKLFAERGGAKNDSNKNCNYEIAEVVNFDEKRSVRLAGCTVLMIGACLLLEPSKGHLLNLFVHDATPHDTINLIAYSLLGLGFTVLTVGFFGCRAALHGSQCILATYMSMLVALIVTELVTAAAGGIMTFRILSGLEERLISKLAVGYGHEPTSDIPFSHSLDFAQYKHMSKKRTSTISLQFNCCGIHGYGDYNGTAWWRDAQISGNRRQVPLTCCVLKNTETEKPWLNPKPKDELACQIEDKEGHDGYRHQEVELRFLYSLIGEQF</sequence>
<feature type="domain" description="Cadherin" evidence="10">
    <location>
        <begin position="623"/>
        <end position="746"/>
    </location>
</feature>
<dbReference type="Proteomes" id="UP000242457">
    <property type="component" value="Unassembled WGS sequence"/>
</dbReference>
<evidence type="ECO:0000256" key="5">
    <source>
        <dbReference type="ARBA" id="ARBA00022837"/>
    </source>
</evidence>
<dbReference type="PRINTS" id="PR00259">
    <property type="entry name" value="TMFOUR"/>
</dbReference>
<feature type="domain" description="Cadherin" evidence="10">
    <location>
        <begin position="978"/>
        <end position="1095"/>
    </location>
</feature>
<reference evidence="11 12" key="1">
    <citation type="submission" date="2014-07" db="EMBL/GenBank/DDBJ databases">
        <title>Genomic and transcriptomic analysis on Apis cerana provide comprehensive insights into honey bee biology.</title>
        <authorList>
            <person name="Diao Q."/>
            <person name="Sun L."/>
            <person name="Zheng H."/>
            <person name="Zheng H."/>
            <person name="Xu S."/>
            <person name="Wang S."/>
            <person name="Zeng Z."/>
            <person name="Hu F."/>
            <person name="Su S."/>
            <person name="Wu J."/>
        </authorList>
    </citation>
    <scope>NUCLEOTIDE SEQUENCE [LARGE SCALE GENOMIC DNA]</scope>
    <source>
        <tissue evidence="11">Pupae without intestine</tissue>
    </source>
</reference>
<evidence type="ECO:0000256" key="6">
    <source>
        <dbReference type="ARBA" id="ARBA00022989"/>
    </source>
</evidence>
<feature type="transmembrane region" description="Helical" evidence="9">
    <location>
        <begin position="1408"/>
        <end position="1427"/>
    </location>
</feature>
<evidence type="ECO:0000256" key="3">
    <source>
        <dbReference type="ARBA" id="ARBA00022692"/>
    </source>
</evidence>
<dbReference type="FunFam" id="2.60.40.60:FF:000363">
    <property type="entry name" value="Dachsous cadherin-related 1a"/>
    <property type="match status" value="1"/>
</dbReference>
<dbReference type="PROSITE" id="PS00421">
    <property type="entry name" value="TM4_1"/>
    <property type="match status" value="1"/>
</dbReference>
<dbReference type="GO" id="GO:0005509">
    <property type="term" value="F:calcium ion binding"/>
    <property type="evidence" value="ECO:0007669"/>
    <property type="project" value="UniProtKB-UniRule"/>
</dbReference>
<feature type="domain" description="Cadherin" evidence="10">
    <location>
        <begin position="250"/>
        <end position="335"/>
    </location>
</feature>
<name>A0A2A3E479_APICC</name>
<dbReference type="Pfam" id="PF00028">
    <property type="entry name" value="Cadherin"/>
    <property type="match status" value="6"/>
</dbReference>
<evidence type="ECO:0000313" key="11">
    <source>
        <dbReference type="EMBL" id="PBC26500.1"/>
    </source>
</evidence>
<feature type="domain" description="Cadherin" evidence="10">
    <location>
        <begin position="858"/>
        <end position="968"/>
    </location>
</feature>
<dbReference type="Pfam" id="PF00335">
    <property type="entry name" value="Tetraspanin"/>
    <property type="match status" value="1"/>
</dbReference>
<evidence type="ECO:0000256" key="8">
    <source>
        <dbReference type="PROSITE-ProRule" id="PRU00043"/>
    </source>
</evidence>
<proteinExistence type="inferred from homology"/>
<evidence type="ECO:0000256" key="2">
    <source>
        <dbReference type="ARBA" id="ARBA00006840"/>
    </source>
</evidence>
<comment type="similarity">
    <text evidence="2">Belongs to the tetraspanin (TM4SF) family.</text>
</comment>
<dbReference type="GO" id="GO:0007156">
    <property type="term" value="P:homophilic cell adhesion via plasma membrane adhesion molecules"/>
    <property type="evidence" value="ECO:0007669"/>
    <property type="project" value="InterPro"/>
</dbReference>
<keyword evidence="7 9" id="KW-0472">Membrane</keyword>
<evidence type="ECO:0000256" key="1">
    <source>
        <dbReference type="ARBA" id="ARBA00004141"/>
    </source>
</evidence>
<dbReference type="InterPro" id="IPR020894">
    <property type="entry name" value="Cadherin_CS"/>
</dbReference>